<dbReference type="PROSITE" id="PS50977">
    <property type="entry name" value="HTH_TETR_2"/>
    <property type="match status" value="1"/>
</dbReference>
<dbReference type="Proteomes" id="UP000189777">
    <property type="component" value="Unassembled WGS sequence"/>
</dbReference>
<keyword evidence="1" id="KW-0805">Transcription regulation</keyword>
<dbReference type="InterPro" id="IPR050109">
    <property type="entry name" value="HTH-type_TetR-like_transc_reg"/>
</dbReference>
<keyword evidence="7" id="KW-1185">Reference proteome</keyword>
<dbReference type="STRING" id="526729.SAMN04324258_3090"/>
<accession>A0A1T5L7U2</accession>
<dbReference type="InterPro" id="IPR009057">
    <property type="entry name" value="Homeodomain-like_sf"/>
</dbReference>
<dbReference type="PANTHER" id="PTHR30055">
    <property type="entry name" value="HTH-TYPE TRANSCRIPTIONAL REGULATOR RUTR"/>
    <property type="match status" value="1"/>
</dbReference>
<dbReference type="PRINTS" id="PR00455">
    <property type="entry name" value="HTHTETR"/>
</dbReference>
<evidence type="ECO:0000256" key="2">
    <source>
        <dbReference type="ARBA" id="ARBA00023125"/>
    </source>
</evidence>
<evidence type="ECO:0000256" key="1">
    <source>
        <dbReference type="ARBA" id="ARBA00023015"/>
    </source>
</evidence>
<keyword evidence="3" id="KW-0804">Transcription</keyword>
<dbReference type="GO" id="GO:0003700">
    <property type="term" value="F:DNA-binding transcription factor activity"/>
    <property type="evidence" value="ECO:0007669"/>
    <property type="project" value="TreeGrafter"/>
</dbReference>
<evidence type="ECO:0000313" key="6">
    <source>
        <dbReference type="EMBL" id="SKC72013.1"/>
    </source>
</evidence>
<dbReference type="AlphaFoldDB" id="A0A1T5L7U2"/>
<evidence type="ECO:0000256" key="4">
    <source>
        <dbReference type="PROSITE-ProRule" id="PRU00335"/>
    </source>
</evidence>
<protein>
    <submittedName>
        <fullName evidence="6">Transcriptional regulator, TetR family</fullName>
    </submittedName>
</protein>
<dbReference type="EMBL" id="FUZQ01000005">
    <property type="protein sequence ID" value="SKC72013.1"/>
    <property type="molecule type" value="Genomic_DNA"/>
</dbReference>
<dbReference type="SUPFAM" id="SSF48498">
    <property type="entry name" value="Tetracyclin repressor-like, C-terminal domain"/>
    <property type="match status" value="1"/>
</dbReference>
<organism evidence="6 7">
    <name type="scientific">Krasilnikoviella flava</name>
    <dbReference type="NCBI Taxonomy" id="526729"/>
    <lineage>
        <taxon>Bacteria</taxon>
        <taxon>Bacillati</taxon>
        <taxon>Actinomycetota</taxon>
        <taxon>Actinomycetes</taxon>
        <taxon>Micrococcales</taxon>
        <taxon>Promicromonosporaceae</taxon>
        <taxon>Krasilnikoviella</taxon>
    </lineage>
</organism>
<dbReference type="Pfam" id="PF00440">
    <property type="entry name" value="TetR_N"/>
    <property type="match status" value="1"/>
</dbReference>
<dbReference type="SUPFAM" id="SSF46689">
    <property type="entry name" value="Homeodomain-like"/>
    <property type="match status" value="1"/>
</dbReference>
<name>A0A1T5L7U2_9MICO</name>
<feature type="DNA-binding region" description="H-T-H motif" evidence="4">
    <location>
        <begin position="71"/>
        <end position="90"/>
    </location>
</feature>
<gene>
    <name evidence="6" type="ORF">SAMN04324258_3090</name>
</gene>
<reference evidence="6 7" key="1">
    <citation type="submission" date="2017-02" db="EMBL/GenBank/DDBJ databases">
        <authorList>
            <person name="Peterson S.W."/>
        </authorList>
    </citation>
    <scope>NUCLEOTIDE SEQUENCE [LARGE SCALE GENOMIC DNA]</scope>
    <source>
        <strain evidence="6 7">DSM 21481</strain>
    </source>
</reference>
<dbReference type="InterPro" id="IPR001647">
    <property type="entry name" value="HTH_TetR"/>
</dbReference>
<dbReference type="InterPro" id="IPR036271">
    <property type="entry name" value="Tet_transcr_reg_TetR-rel_C_sf"/>
</dbReference>
<evidence type="ECO:0000313" key="7">
    <source>
        <dbReference type="Proteomes" id="UP000189777"/>
    </source>
</evidence>
<dbReference type="PANTHER" id="PTHR30055:SF234">
    <property type="entry name" value="HTH-TYPE TRANSCRIPTIONAL REGULATOR BETI"/>
    <property type="match status" value="1"/>
</dbReference>
<dbReference type="Gene3D" id="1.10.357.10">
    <property type="entry name" value="Tetracycline Repressor, domain 2"/>
    <property type="match status" value="1"/>
</dbReference>
<proteinExistence type="predicted"/>
<evidence type="ECO:0000256" key="3">
    <source>
        <dbReference type="ARBA" id="ARBA00023163"/>
    </source>
</evidence>
<evidence type="ECO:0000259" key="5">
    <source>
        <dbReference type="PROSITE" id="PS50977"/>
    </source>
</evidence>
<feature type="domain" description="HTH tetR-type" evidence="5">
    <location>
        <begin position="49"/>
        <end position="108"/>
    </location>
</feature>
<sequence>MCGGAPETSERRRHETYIKVRFHPQLPRRVSRTMDTLATMADPTRRDAARNRARLLVAARQVFATHGPAAPLETVAAEAGVSRTTLHRHFASREALASAVLEQNVADLESRAAALVDADSGVVTLLHHALDVQVASPSFALVALSDSPALGDLARRTAAAFEPLLARGLAAGVVHPGVTTQHLMLALPMAMSALALERHGRGSAEGTQAREIVHRGLFTTAPPGL</sequence>
<dbReference type="GO" id="GO:0000976">
    <property type="term" value="F:transcription cis-regulatory region binding"/>
    <property type="evidence" value="ECO:0007669"/>
    <property type="project" value="TreeGrafter"/>
</dbReference>
<keyword evidence="2 4" id="KW-0238">DNA-binding</keyword>